<reference evidence="3 4" key="1">
    <citation type="submission" date="2024-01" db="EMBL/GenBank/DDBJ databases">
        <title>A draft genome for the cacao thread blight pathogen Marasmiellus scandens.</title>
        <authorList>
            <person name="Baruah I.K."/>
            <person name="Leung J."/>
            <person name="Bukari Y."/>
            <person name="Amoako-Attah I."/>
            <person name="Meinhardt L.W."/>
            <person name="Bailey B.A."/>
            <person name="Cohen S.P."/>
        </authorList>
    </citation>
    <scope>NUCLEOTIDE SEQUENCE [LARGE SCALE GENOMIC DNA]</scope>
    <source>
        <strain evidence="3 4">GH-19</strain>
    </source>
</reference>
<evidence type="ECO:0000313" key="4">
    <source>
        <dbReference type="Proteomes" id="UP001498398"/>
    </source>
</evidence>
<feature type="transmembrane region" description="Helical" evidence="1">
    <location>
        <begin position="172"/>
        <end position="191"/>
    </location>
</feature>
<proteinExistence type="predicted"/>
<dbReference type="Proteomes" id="UP001498398">
    <property type="component" value="Unassembled WGS sequence"/>
</dbReference>
<dbReference type="EMBL" id="JBANRG010000032">
    <property type="protein sequence ID" value="KAK7451051.1"/>
    <property type="molecule type" value="Genomic_DNA"/>
</dbReference>
<comment type="caution">
    <text evidence="3">The sequence shown here is derived from an EMBL/GenBank/DDBJ whole genome shotgun (WGS) entry which is preliminary data.</text>
</comment>
<accession>A0ABR1J5Q7</accession>
<name>A0ABR1J5Q7_9AGAR</name>
<dbReference type="Pfam" id="PF20153">
    <property type="entry name" value="DUF6535"/>
    <property type="match status" value="1"/>
</dbReference>
<evidence type="ECO:0000259" key="2">
    <source>
        <dbReference type="Pfam" id="PF20153"/>
    </source>
</evidence>
<feature type="transmembrane region" description="Helical" evidence="1">
    <location>
        <begin position="261"/>
        <end position="285"/>
    </location>
</feature>
<dbReference type="InterPro" id="IPR045338">
    <property type="entry name" value="DUF6535"/>
</dbReference>
<gene>
    <name evidence="3" type="ORF">VKT23_012726</name>
</gene>
<evidence type="ECO:0000256" key="1">
    <source>
        <dbReference type="SAM" id="Phobius"/>
    </source>
</evidence>
<keyword evidence="1" id="KW-0812">Transmembrane</keyword>
<evidence type="ECO:0000313" key="3">
    <source>
        <dbReference type="EMBL" id="KAK7451051.1"/>
    </source>
</evidence>
<sequence>MLAGLRKVLNFVHWLAPVLPKRMNTAGVQQYGFPKLHVDNDSIPATTQSTSNSDCDRKSKLASDDEACVNLWNIYIDEAQRYDEQLLKGWKKDMEGMLLFSALYSASLTAFVIESYKTLQDDPAQNTVFVLAQISQQLQLTLQALNGSIPIQMFHTVPPSFHPALSSVICNMLWFLSLALALTCSLLATFVQQWTRDFIHKTTIYPSPVRRARVIAFMYFGLRDFGMHTFVDVIPILLHVSLIFFFAGLVGFLLPVNGPLTFLMCSVLLSFLALYVGLTFLPLLYLNSPYQTPMSSAIWRFLNAINIDAIGGFLERRHRLGRRDYTLMQAMLEKSLHDTSDRDQQAMVFAMKSMNDDNELLPFIEAIPDTLYDPSSSTSYPIPGDSPRVRTINRSVLMPLLESSDPEINLISRITQLISKSNRWTEANAFRSRSALACPKALWSIAFTLIHGDQNLPNIRSLRTGDHHNSEPKIYWFNRDTIRTLYHAQNSLHGKYVKSAAAAMHLSRMHSMQQCLDLIEIILVEAAPFTIQRTNADGSWQDHLRSCFSRAYEIWSRIGLDPLRGFQAFSDRCKTLTDILGSGSTSLNPYQELIDADAVIRVLKEESTWMPIRLSILSGYLHAALHSVASTGELPHEFMLMGDTIYPKTLQGAAVDLQLDANEEAALVDTITSPLRLLQHSLEVGQIAFDEKTDALLVQSVKLFFSIGRSKALSNNVPHAVKARYIIQWYICRRAQTQIRIDELLELELLDNINMNFDLMELKNVNMYKDFHPDDLVRIGDCILKDLESARGAWSNSSTVNSNTLSPAHVHVHLMAAYLVFSQNEDLFALHPYENEFPYRLFETLKKAPKVMKLDQMFPLVKGVVDRMMCKAVDVFPECFWMDLSRV</sequence>
<protein>
    <recommendedName>
        <fullName evidence="2">DUF6535 domain-containing protein</fullName>
    </recommendedName>
</protein>
<feature type="domain" description="DUF6535" evidence="2">
    <location>
        <begin position="72"/>
        <end position="254"/>
    </location>
</feature>
<organism evidence="3 4">
    <name type="scientific">Marasmiellus scandens</name>
    <dbReference type="NCBI Taxonomy" id="2682957"/>
    <lineage>
        <taxon>Eukaryota</taxon>
        <taxon>Fungi</taxon>
        <taxon>Dikarya</taxon>
        <taxon>Basidiomycota</taxon>
        <taxon>Agaricomycotina</taxon>
        <taxon>Agaricomycetes</taxon>
        <taxon>Agaricomycetidae</taxon>
        <taxon>Agaricales</taxon>
        <taxon>Marasmiineae</taxon>
        <taxon>Omphalotaceae</taxon>
        <taxon>Marasmiellus</taxon>
    </lineage>
</organism>
<keyword evidence="4" id="KW-1185">Reference proteome</keyword>
<keyword evidence="1" id="KW-1133">Transmembrane helix</keyword>
<keyword evidence="1" id="KW-0472">Membrane</keyword>
<feature type="transmembrane region" description="Helical" evidence="1">
    <location>
        <begin position="236"/>
        <end position="254"/>
    </location>
</feature>